<dbReference type="KEGG" id="mff:MFFC18_37910"/>
<dbReference type="AlphaFoldDB" id="A0A5B9PAY9"/>
<protein>
    <submittedName>
        <fullName evidence="1">ATP-dependent Clp protease proteolytic subunit</fullName>
    </submittedName>
</protein>
<accession>A0A5B9PAY9</accession>
<dbReference type="STRING" id="980251.GCA_001642875_00194"/>
<dbReference type="InterPro" id="IPR029045">
    <property type="entry name" value="ClpP/crotonase-like_dom_sf"/>
</dbReference>
<proteinExistence type="predicted"/>
<dbReference type="Pfam" id="PF00574">
    <property type="entry name" value="CLP_protease"/>
    <property type="match status" value="1"/>
</dbReference>
<keyword evidence="1" id="KW-0378">Hydrolase</keyword>
<sequence>MVHEPNIDGGAASDSEREVLSRMRQTLLTAYARRVRGGTAKAEQLLSTDSWMTADEAKQLGLIDRITR</sequence>
<keyword evidence="2" id="KW-1185">Reference proteome</keyword>
<reference evidence="1 2" key="1">
    <citation type="submission" date="2019-08" db="EMBL/GenBank/DDBJ databases">
        <title>Deep-cultivation of Planctomycetes and their phenomic and genomic characterization uncovers novel biology.</title>
        <authorList>
            <person name="Wiegand S."/>
            <person name="Jogler M."/>
            <person name="Boedeker C."/>
            <person name="Pinto D."/>
            <person name="Vollmers J."/>
            <person name="Rivas-Marin E."/>
            <person name="Kohn T."/>
            <person name="Peeters S.H."/>
            <person name="Heuer A."/>
            <person name="Rast P."/>
            <person name="Oberbeckmann S."/>
            <person name="Bunk B."/>
            <person name="Jeske O."/>
            <person name="Meyerdierks A."/>
            <person name="Storesund J.E."/>
            <person name="Kallscheuer N."/>
            <person name="Luecker S."/>
            <person name="Lage O.M."/>
            <person name="Pohl T."/>
            <person name="Merkel B.J."/>
            <person name="Hornburger P."/>
            <person name="Mueller R.-W."/>
            <person name="Bruemmer F."/>
            <person name="Labrenz M."/>
            <person name="Spormann A.M."/>
            <person name="Op den Camp H."/>
            <person name="Overmann J."/>
            <person name="Amann R."/>
            <person name="Jetten M.S.M."/>
            <person name="Mascher T."/>
            <person name="Medema M.H."/>
            <person name="Devos D.P."/>
            <person name="Kaster A.-K."/>
            <person name="Ovreas L."/>
            <person name="Rohde M."/>
            <person name="Galperin M.Y."/>
            <person name="Jogler C."/>
        </authorList>
    </citation>
    <scope>NUCLEOTIDE SEQUENCE [LARGE SCALE GENOMIC DNA]</scope>
    <source>
        <strain evidence="1 2">FC18</strain>
    </source>
</reference>
<evidence type="ECO:0000313" key="1">
    <source>
        <dbReference type="EMBL" id="QEG23887.1"/>
    </source>
</evidence>
<evidence type="ECO:0000313" key="2">
    <source>
        <dbReference type="Proteomes" id="UP000322214"/>
    </source>
</evidence>
<organism evidence="1 2">
    <name type="scientific">Mariniblastus fucicola</name>
    <dbReference type="NCBI Taxonomy" id="980251"/>
    <lineage>
        <taxon>Bacteria</taxon>
        <taxon>Pseudomonadati</taxon>
        <taxon>Planctomycetota</taxon>
        <taxon>Planctomycetia</taxon>
        <taxon>Pirellulales</taxon>
        <taxon>Pirellulaceae</taxon>
        <taxon>Mariniblastus</taxon>
    </lineage>
</organism>
<name>A0A5B9PAY9_9BACT</name>
<dbReference type="GO" id="GO:0008233">
    <property type="term" value="F:peptidase activity"/>
    <property type="evidence" value="ECO:0007669"/>
    <property type="project" value="UniProtKB-KW"/>
</dbReference>
<dbReference type="Proteomes" id="UP000322214">
    <property type="component" value="Chromosome"/>
</dbReference>
<dbReference type="EMBL" id="CP042912">
    <property type="protein sequence ID" value="QEG23887.1"/>
    <property type="molecule type" value="Genomic_DNA"/>
</dbReference>
<gene>
    <name evidence="1" type="ORF">MFFC18_37910</name>
</gene>
<dbReference type="InterPro" id="IPR023562">
    <property type="entry name" value="ClpP/TepA"/>
</dbReference>
<dbReference type="GO" id="GO:0006508">
    <property type="term" value="P:proteolysis"/>
    <property type="evidence" value="ECO:0007669"/>
    <property type="project" value="UniProtKB-KW"/>
</dbReference>
<dbReference type="Gene3D" id="3.90.226.10">
    <property type="entry name" value="2-enoyl-CoA Hydratase, Chain A, domain 1"/>
    <property type="match status" value="1"/>
</dbReference>
<dbReference type="SUPFAM" id="SSF52096">
    <property type="entry name" value="ClpP/crotonase"/>
    <property type="match status" value="1"/>
</dbReference>
<keyword evidence="1" id="KW-0645">Protease</keyword>